<reference evidence="2" key="1">
    <citation type="submission" date="2018-11" db="EMBL/GenBank/DDBJ databases">
        <authorList>
            <person name="Grassa J C."/>
        </authorList>
    </citation>
    <scope>NUCLEOTIDE SEQUENCE [LARGE SCALE GENOMIC DNA]</scope>
</reference>
<name>A0A803PB53_CANSA</name>
<evidence type="ECO:0000256" key="1">
    <source>
        <dbReference type="SAM" id="MobiDB-lite"/>
    </source>
</evidence>
<reference evidence="2" key="2">
    <citation type="submission" date="2021-03" db="UniProtKB">
        <authorList>
            <consortium name="EnsemblPlants"/>
        </authorList>
    </citation>
    <scope>IDENTIFICATION</scope>
</reference>
<feature type="compositionally biased region" description="Basic and acidic residues" evidence="1">
    <location>
        <begin position="173"/>
        <end position="191"/>
    </location>
</feature>
<dbReference type="Gramene" id="evm.model.03.962">
    <property type="protein sequence ID" value="cds.evm.model.03.962"/>
    <property type="gene ID" value="evm.TU.03.962"/>
</dbReference>
<feature type="compositionally biased region" description="Acidic residues" evidence="1">
    <location>
        <begin position="63"/>
        <end position="75"/>
    </location>
</feature>
<evidence type="ECO:0000313" key="3">
    <source>
        <dbReference type="Proteomes" id="UP000596661"/>
    </source>
</evidence>
<feature type="region of interest" description="Disordered" evidence="1">
    <location>
        <begin position="152"/>
        <end position="191"/>
    </location>
</feature>
<feature type="region of interest" description="Disordered" evidence="1">
    <location>
        <begin position="56"/>
        <end position="78"/>
    </location>
</feature>
<dbReference type="EnsemblPlants" id="evm.model.03.962">
    <property type="protein sequence ID" value="cds.evm.model.03.962"/>
    <property type="gene ID" value="evm.TU.03.962"/>
</dbReference>
<dbReference type="AlphaFoldDB" id="A0A803PB53"/>
<keyword evidence="3" id="KW-1185">Reference proteome</keyword>
<protein>
    <submittedName>
        <fullName evidence="2">Uncharacterized protein</fullName>
    </submittedName>
</protein>
<dbReference type="EMBL" id="UZAU01000274">
    <property type="status" value="NOT_ANNOTATED_CDS"/>
    <property type="molecule type" value="Genomic_DNA"/>
</dbReference>
<dbReference type="Proteomes" id="UP000596661">
    <property type="component" value="Chromosome 3"/>
</dbReference>
<evidence type="ECO:0000313" key="2">
    <source>
        <dbReference type="EnsemblPlants" id="cds.evm.model.03.962"/>
    </source>
</evidence>
<proteinExistence type="predicted"/>
<sequence>MIIFEGMIVIRVSGIGHIDSRSYLSSILVKSSAFVGPSLEGTSGIMRLEDDPIIKDAESGESSSEDVEVNTDDVPEDMHEDNHQYKAAKNNAGEKSQPDESDPVVIMARQLQLTEKRLSQQDQFNEILLGTMTKMEAIMTALTKTVPDVQALPTTNAPKKADLKDVGTSGVCKDNDKGIAIEEPKKTPSMK</sequence>
<accession>A0A803PB53</accession>
<organism evidence="2 3">
    <name type="scientific">Cannabis sativa</name>
    <name type="common">Hemp</name>
    <name type="synonym">Marijuana</name>
    <dbReference type="NCBI Taxonomy" id="3483"/>
    <lineage>
        <taxon>Eukaryota</taxon>
        <taxon>Viridiplantae</taxon>
        <taxon>Streptophyta</taxon>
        <taxon>Embryophyta</taxon>
        <taxon>Tracheophyta</taxon>
        <taxon>Spermatophyta</taxon>
        <taxon>Magnoliopsida</taxon>
        <taxon>eudicotyledons</taxon>
        <taxon>Gunneridae</taxon>
        <taxon>Pentapetalae</taxon>
        <taxon>rosids</taxon>
        <taxon>fabids</taxon>
        <taxon>Rosales</taxon>
        <taxon>Cannabaceae</taxon>
        <taxon>Cannabis</taxon>
    </lineage>
</organism>